<dbReference type="AlphaFoldDB" id="A0AAI8FN19"/>
<proteinExistence type="predicted"/>
<dbReference type="EMBL" id="CP008726">
    <property type="protein sequence ID" value="AIO66410.1"/>
    <property type="molecule type" value="Genomic_DNA"/>
</dbReference>
<keyword evidence="3" id="KW-1185">Reference proteome</keyword>
<gene>
    <name evidence="2" type="ORF">DM82_2035</name>
</gene>
<organism evidence="2 3">
    <name type="scientific">Burkholderia oklahomensis</name>
    <dbReference type="NCBI Taxonomy" id="342113"/>
    <lineage>
        <taxon>Bacteria</taxon>
        <taxon>Pseudomonadati</taxon>
        <taxon>Pseudomonadota</taxon>
        <taxon>Betaproteobacteria</taxon>
        <taxon>Burkholderiales</taxon>
        <taxon>Burkholderiaceae</taxon>
        <taxon>Burkholderia</taxon>
        <taxon>pseudomallei group</taxon>
    </lineage>
</organism>
<feature type="region of interest" description="Disordered" evidence="1">
    <location>
        <begin position="1"/>
        <end position="28"/>
    </location>
</feature>
<sequence length="118" mass="12819">MTAAWGQRQDRPNEQVTGNGGNALPRISSKQVTVDLNDRDKAALAQVQVRRFDKVTNARLLDASVSVLKAMGFSPVTADAQTALVEGRLARVVGERWRLAVRALFKARGIPLVGQARP</sequence>
<dbReference type="KEGG" id="bok:DM82_2035"/>
<evidence type="ECO:0000313" key="2">
    <source>
        <dbReference type="EMBL" id="AIO66410.1"/>
    </source>
</evidence>
<evidence type="ECO:0000256" key="1">
    <source>
        <dbReference type="SAM" id="MobiDB-lite"/>
    </source>
</evidence>
<dbReference type="RefSeq" id="WP_010105313.1">
    <property type="nucleotide sequence ID" value="NZ_CP008726.1"/>
</dbReference>
<accession>A0AAI8FN19</accession>
<name>A0AAI8FN19_9BURK</name>
<evidence type="ECO:0000313" key="3">
    <source>
        <dbReference type="Proteomes" id="UP000029424"/>
    </source>
</evidence>
<dbReference type="Proteomes" id="UP000029424">
    <property type="component" value="Chromosome 1"/>
</dbReference>
<reference evidence="2 3" key="1">
    <citation type="submission" date="2014-06" db="EMBL/GenBank/DDBJ databases">
        <authorList>
            <person name="Bishop-Lilly K.A."/>
            <person name="Broomall S.M."/>
            <person name="Chain P.S."/>
            <person name="Chertkov O."/>
            <person name="Coyne S.R."/>
            <person name="Daligault H.E."/>
            <person name="Davenport K.W."/>
            <person name="Erkkila T."/>
            <person name="Frey K.G."/>
            <person name="Gibbons H.S."/>
            <person name="Gu W."/>
            <person name="Jaissle J."/>
            <person name="Johnson S.L."/>
            <person name="Koroleva G.I."/>
            <person name="Ladner J.T."/>
            <person name="Lo C.-C."/>
            <person name="Minogue T.D."/>
            <person name="Munk C."/>
            <person name="Palacios G.F."/>
            <person name="Redden C.L."/>
            <person name="Rosenzweig C.N."/>
            <person name="Scholz M.B."/>
            <person name="Teshima H."/>
            <person name="Xu Y."/>
        </authorList>
    </citation>
    <scope>NUCLEOTIDE SEQUENCE [LARGE SCALE GENOMIC DNA]</scope>
    <source>
        <strain evidence="2 3">EO147</strain>
    </source>
</reference>
<protein>
    <submittedName>
        <fullName evidence="2">Uncharacterized protein</fullName>
    </submittedName>
</protein>